<feature type="region of interest" description="Disordered" evidence="1">
    <location>
        <begin position="1"/>
        <end position="25"/>
    </location>
</feature>
<evidence type="ECO:0000313" key="3">
    <source>
        <dbReference type="RefSeq" id="XP_022105743.1"/>
    </source>
</evidence>
<gene>
    <name evidence="3" type="primary">LOC110987365</name>
</gene>
<dbReference type="OrthoDB" id="5377144at2759"/>
<evidence type="ECO:0000313" key="2">
    <source>
        <dbReference type="Proteomes" id="UP000694845"/>
    </source>
</evidence>
<dbReference type="PANTHER" id="PTHR15657:SF1">
    <property type="entry name" value="THYROID TRANSCRIPTION FACTOR 1-ASSOCIATED PROTEIN 26"/>
    <property type="match status" value="1"/>
</dbReference>
<evidence type="ECO:0000256" key="1">
    <source>
        <dbReference type="SAM" id="MobiDB-lite"/>
    </source>
</evidence>
<dbReference type="OMA" id="TDRYPDH"/>
<dbReference type="KEGG" id="aplc:110987365"/>
<protein>
    <submittedName>
        <fullName evidence="3">Thyroid transcription factor 1-associated protein 26-like</fullName>
    </submittedName>
</protein>
<sequence length="194" mass="22704">MTKTSYSKDSGKTKPGGPYHSKKMIGNITEGQGYADKRKRKVLNSYKKLIHKSRRADSKIVAGIALRSTEDSVEVEGHHKKRALYTKNAKGQVQNPKKKFSKAKRTVHSRDEQVMSINRYTQAEQQRQWLTKEHQQILQDRKARREAREEALRRYREKKEARHKMLSKRTPRGQPIIKYHMDYLLQNIASQTTS</sequence>
<dbReference type="InterPro" id="IPR013730">
    <property type="entry name" value="Fyv7/TAP26"/>
</dbReference>
<dbReference type="AlphaFoldDB" id="A0A8B7ZJD2"/>
<dbReference type="GO" id="GO:0005634">
    <property type="term" value="C:nucleus"/>
    <property type="evidence" value="ECO:0007669"/>
    <property type="project" value="TreeGrafter"/>
</dbReference>
<dbReference type="PANTHER" id="PTHR15657">
    <property type="entry name" value="THYROID TRANSCRIPTION FACTOR 1-ASSOCIATED PROTEIN 26"/>
    <property type="match status" value="1"/>
</dbReference>
<feature type="compositionally biased region" description="Basic residues" evidence="1">
    <location>
        <begin position="96"/>
        <end position="107"/>
    </location>
</feature>
<dbReference type="PRINTS" id="PR01854">
    <property type="entry name" value="BR22PROTEIN"/>
</dbReference>
<dbReference type="Pfam" id="PF08524">
    <property type="entry name" value="rRNA_processing"/>
    <property type="match status" value="1"/>
</dbReference>
<name>A0A8B7ZJD2_ACAPL</name>
<dbReference type="Proteomes" id="UP000694845">
    <property type="component" value="Unplaced"/>
</dbReference>
<reference evidence="3" key="1">
    <citation type="submission" date="2025-08" db="UniProtKB">
        <authorList>
            <consortium name="RefSeq"/>
        </authorList>
    </citation>
    <scope>IDENTIFICATION</scope>
</reference>
<accession>A0A8B7ZJD2</accession>
<proteinExistence type="predicted"/>
<keyword evidence="2" id="KW-1185">Reference proteome</keyword>
<dbReference type="RefSeq" id="XP_022105743.1">
    <property type="nucleotide sequence ID" value="XM_022250051.1"/>
</dbReference>
<feature type="region of interest" description="Disordered" evidence="1">
    <location>
        <begin position="88"/>
        <end position="110"/>
    </location>
</feature>
<dbReference type="GeneID" id="110987365"/>
<organism evidence="2 3">
    <name type="scientific">Acanthaster planci</name>
    <name type="common">Crown-of-thorns starfish</name>
    <dbReference type="NCBI Taxonomy" id="133434"/>
    <lineage>
        <taxon>Eukaryota</taxon>
        <taxon>Metazoa</taxon>
        <taxon>Echinodermata</taxon>
        <taxon>Eleutherozoa</taxon>
        <taxon>Asterozoa</taxon>
        <taxon>Asteroidea</taxon>
        <taxon>Valvatacea</taxon>
        <taxon>Valvatida</taxon>
        <taxon>Acanthasteridae</taxon>
        <taxon>Acanthaster</taxon>
    </lineage>
</organism>